<proteinExistence type="predicted"/>
<accession>A0ABU6Q883</accession>
<dbReference type="Proteomes" id="UP001341840">
    <property type="component" value="Unassembled WGS sequence"/>
</dbReference>
<protein>
    <submittedName>
        <fullName evidence="1">Uncharacterized protein</fullName>
    </submittedName>
</protein>
<keyword evidence="2" id="KW-1185">Reference proteome</keyword>
<name>A0ABU6Q883_9FABA</name>
<gene>
    <name evidence="1" type="ORF">PIB30_020009</name>
</gene>
<sequence length="137" mass="15283">MKHKPIKTRHAREKYLHPYKACFVPISNRCGTLHSTPNGAQRPRWHIDPEPALIPFVKSQAASMILSALASRDADHSVGLAHSPSLMGLLLMRPKLIKMVHARERYPHPYKAARTILSTLASRDADLSAGSHRPILT</sequence>
<dbReference type="EMBL" id="JASCZI010000063">
    <property type="protein sequence ID" value="MED6108062.1"/>
    <property type="molecule type" value="Genomic_DNA"/>
</dbReference>
<organism evidence="1 2">
    <name type="scientific">Stylosanthes scabra</name>
    <dbReference type="NCBI Taxonomy" id="79078"/>
    <lineage>
        <taxon>Eukaryota</taxon>
        <taxon>Viridiplantae</taxon>
        <taxon>Streptophyta</taxon>
        <taxon>Embryophyta</taxon>
        <taxon>Tracheophyta</taxon>
        <taxon>Spermatophyta</taxon>
        <taxon>Magnoliopsida</taxon>
        <taxon>eudicotyledons</taxon>
        <taxon>Gunneridae</taxon>
        <taxon>Pentapetalae</taxon>
        <taxon>rosids</taxon>
        <taxon>fabids</taxon>
        <taxon>Fabales</taxon>
        <taxon>Fabaceae</taxon>
        <taxon>Papilionoideae</taxon>
        <taxon>50 kb inversion clade</taxon>
        <taxon>dalbergioids sensu lato</taxon>
        <taxon>Dalbergieae</taxon>
        <taxon>Pterocarpus clade</taxon>
        <taxon>Stylosanthes</taxon>
    </lineage>
</organism>
<reference evidence="1 2" key="1">
    <citation type="journal article" date="2023" name="Plants (Basel)">
        <title>Bridging the Gap: Combining Genomics and Transcriptomics Approaches to Understand Stylosanthes scabra, an Orphan Legume from the Brazilian Caatinga.</title>
        <authorList>
            <person name="Ferreira-Neto J.R.C."/>
            <person name="da Silva M.D."/>
            <person name="Binneck E."/>
            <person name="de Melo N.F."/>
            <person name="da Silva R.H."/>
            <person name="de Melo A.L.T.M."/>
            <person name="Pandolfi V."/>
            <person name="Bustamante F.O."/>
            <person name="Brasileiro-Vidal A.C."/>
            <person name="Benko-Iseppon A.M."/>
        </authorList>
    </citation>
    <scope>NUCLEOTIDE SEQUENCE [LARGE SCALE GENOMIC DNA]</scope>
    <source>
        <tissue evidence="1">Leaves</tissue>
    </source>
</reference>
<evidence type="ECO:0000313" key="2">
    <source>
        <dbReference type="Proteomes" id="UP001341840"/>
    </source>
</evidence>
<comment type="caution">
    <text evidence="1">The sequence shown here is derived from an EMBL/GenBank/DDBJ whole genome shotgun (WGS) entry which is preliminary data.</text>
</comment>
<evidence type="ECO:0000313" key="1">
    <source>
        <dbReference type="EMBL" id="MED6108062.1"/>
    </source>
</evidence>